<sequence>MGYLRFWVANGKKAVSVGEENNVSVYQSAIVLFLLVPSPTQIVVTSENFKTILHWQYPPMSETPHFLVEIKPYNLGSYKTVSTCVNISAHFCDLSREIRDPFISHWLRVKAVVGSQQSAYVETNEFILQKHGKIGPPKLNLSRHGDKIMVDIYHPAFPSVELFPWIEDIYSDLMYWVTFWDDSKNQSKEEFPEENCTLYKCSLSIPVPAEGSTYCVSAKGTLYNDLMIGTPSEKSCIDVPLKQPSITQDIIILCGVILSVSLILTVCCGCKKLRKKNIKLPKSLVSVIRNLNTDNILESKSEAKYVSVVSIMSSQSALPANDEVTSLEVETKEETVSPDNSSEGTSSVPPPEAPAKAEEVSVQESTEEVSSDDEQNRKVKENYFFSDSSQMDLCSKSSGPEVSATEIQQTVIPSSCLKFSGYDKPHVPLDMLIDVGEEQPVIAYRPTD</sequence>
<dbReference type="PANTHER" id="PTHR20859:SF5">
    <property type="entry name" value="INTERFERON GAMMA RECEPTOR 1"/>
    <property type="match status" value="1"/>
</dbReference>
<evidence type="ECO:0000313" key="5">
    <source>
        <dbReference type="Proteomes" id="UP001333110"/>
    </source>
</evidence>
<reference evidence="4 5" key="1">
    <citation type="journal article" date="2023" name="J. Hered.">
        <title>Chromosome-level genome of the wood stork (Mycteria americana) provides insight into avian chromosome evolution.</title>
        <authorList>
            <person name="Flamio R. Jr."/>
            <person name="Ramstad K.M."/>
        </authorList>
    </citation>
    <scope>NUCLEOTIDE SEQUENCE [LARGE SCALE GENOMIC DNA]</scope>
    <source>
        <strain evidence="4">JAX WOST 10</strain>
    </source>
</reference>
<dbReference type="InterPro" id="IPR008355">
    <property type="entry name" value="Interferon_gamma_rcpt_asu"/>
</dbReference>
<gene>
    <name evidence="4" type="ORF">QYF61_018223</name>
</gene>
<protein>
    <recommendedName>
        <fullName evidence="6">Interferon gamma receptor 1</fullName>
    </recommendedName>
</protein>
<evidence type="ECO:0000259" key="2">
    <source>
        <dbReference type="Pfam" id="PF01108"/>
    </source>
</evidence>
<proteinExistence type="predicted"/>
<dbReference type="FunFam" id="2.60.40.10:FF:001425">
    <property type="entry name" value="Interferon gamma receptor 1"/>
    <property type="match status" value="1"/>
</dbReference>
<organism evidence="4 5">
    <name type="scientific">Mycteria americana</name>
    <name type="common">Wood stork</name>
    <dbReference type="NCBI Taxonomy" id="33587"/>
    <lineage>
        <taxon>Eukaryota</taxon>
        <taxon>Metazoa</taxon>
        <taxon>Chordata</taxon>
        <taxon>Craniata</taxon>
        <taxon>Vertebrata</taxon>
        <taxon>Euteleostomi</taxon>
        <taxon>Archelosauria</taxon>
        <taxon>Archosauria</taxon>
        <taxon>Dinosauria</taxon>
        <taxon>Saurischia</taxon>
        <taxon>Theropoda</taxon>
        <taxon>Coelurosauria</taxon>
        <taxon>Aves</taxon>
        <taxon>Neognathae</taxon>
        <taxon>Neoaves</taxon>
        <taxon>Aequornithes</taxon>
        <taxon>Ciconiiformes</taxon>
        <taxon>Ciconiidae</taxon>
        <taxon>Mycteria</taxon>
    </lineage>
</organism>
<dbReference type="EMBL" id="JAUNZN010000003">
    <property type="protein sequence ID" value="KAK4824751.1"/>
    <property type="molecule type" value="Genomic_DNA"/>
</dbReference>
<dbReference type="GO" id="GO:0019955">
    <property type="term" value="F:cytokine binding"/>
    <property type="evidence" value="ECO:0007669"/>
    <property type="project" value="InterPro"/>
</dbReference>
<dbReference type="Pfam" id="PF09294">
    <property type="entry name" value="Interfer-bind"/>
    <property type="match status" value="1"/>
</dbReference>
<dbReference type="Gene3D" id="2.60.40.10">
    <property type="entry name" value="Immunoglobulins"/>
    <property type="match status" value="2"/>
</dbReference>
<evidence type="ECO:0000313" key="4">
    <source>
        <dbReference type="EMBL" id="KAK4824751.1"/>
    </source>
</evidence>
<dbReference type="PANTHER" id="PTHR20859">
    <property type="entry name" value="INTERFERON/INTERLEUKIN RECEPTOR"/>
    <property type="match status" value="1"/>
</dbReference>
<dbReference type="InterPro" id="IPR036116">
    <property type="entry name" value="FN3_sf"/>
</dbReference>
<comment type="caution">
    <text evidence="4">The sequence shown here is derived from an EMBL/GenBank/DDBJ whole genome shotgun (WGS) entry which is preliminary data.</text>
</comment>
<dbReference type="Pfam" id="PF01108">
    <property type="entry name" value="Tissue_fac"/>
    <property type="match status" value="1"/>
</dbReference>
<dbReference type="InterPro" id="IPR003961">
    <property type="entry name" value="FN3_dom"/>
</dbReference>
<dbReference type="GO" id="GO:0004896">
    <property type="term" value="F:cytokine receptor activity"/>
    <property type="evidence" value="ECO:0007669"/>
    <property type="project" value="InterPro"/>
</dbReference>
<feature type="domain" description="Fibronectin type-III" evidence="2">
    <location>
        <begin position="36"/>
        <end position="119"/>
    </location>
</feature>
<feature type="region of interest" description="Disordered" evidence="1">
    <location>
        <begin position="322"/>
        <end position="378"/>
    </location>
</feature>
<dbReference type="PRINTS" id="PR01777">
    <property type="entry name" value="INTERFERONGR"/>
</dbReference>
<dbReference type="Proteomes" id="UP001333110">
    <property type="component" value="Unassembled WGS sequence"/>
</dbReference>
<name>A0AAN7PKI8_MYCAM</name>
<evidence type="ECO:0000259" key="3">
    <source>
        <dbReference type="Pfam" id="PF09294"/>
    </source>
</evidence>
<dbReference type="InterPro" id="IPR013783">
    <property type="entry name" value="Ig-like_fold"/>
</dbReference>
<dbReference type="InterPro" id="IPR050650">
    <property type="entry name" value="Type-II_Cytokine-TF_Rcpt"/>
</dbReference>
<dbReference type="SUPFAM" id="SSF49265">
    <property type="entry name" value="Fibronectin type III"/>
    <property type="match status" value="2"/>
</dbReference>
<dbReference type="InterPro" id="IPR015373">
    <property type="entry name" value="Interferon/interleukin_rcp_dom"/>
</dbReference>
<feature type="domain" description="Interferon/interleukin receptor" evidence="3">
    <location>
        <begin position="133"/>
        <end position="238"/>
    </location>
</feature>
<evidence type="ECO:0000256" key="1">
    <source>
        <dbReference type="SAM" id="MobiDB-lite"/>
    </source>
</evidence>
<evidence type="ECO:0008006" key="6">
    <source>
        <dbReference type="Google" id="ProtNLM"/>
    </source>
</evidence>
<dbReference type="GO" id="GO:0005886">
    <property type="term" value="C:plasma membrane"/>
    <property type="evidence" value="ECO:0007669"/>
    <property type="project" value="TreeGrafter"/>
</dbReference>
<keyword evidence="5" id="KW-1185">Reference proteome</keyword>
<dbReference type="AlphaFoldDB" id="A0AAN7PKI8"/>
<accession>A0AAN7PKI8</accession>